<sequence>MTPPRGGSQSLPTPLHRRTTLKFPRSGFQT</sequence>
<proteinExistence type="predicted"/>
<evidence type="ECO:0000313" key="2">
    <source>
        <dbReference type="EMBL" id="DAD73410.1"/>
    </source>
</evidence>
<reference evidence="2" key="1">
    <citation type="journal article" date="2021" name="Proc. Natl. Acad. Sci. U.S.A.">
        <title>A Catalog of Tens of Thousands of Viruses from Human Metagenomes Reveals Hidden Associations with Chronic Diseases.</title>
        <authorList>
            <person name="Tisza M.J."/>
            <person name="Buck C.B."/>
        </authorList>
    </citation>
    <scope>NUCLEOTIDE SEQUENCE</scope>
    <source>
        <strain evidence="2">CtKm44</strain>
    </source>
</reference>
<dbReference type="EMBL" id="BK014735">
    <property type="protein sequence ID" value="DAD73410.1"/>
    <property type="molecule type" value="Genomic_DNA"/>
</dbReference>
<evidence type="ECO:0000256" key="1">
    <source>
        <dbReference type="SAM" id="MobiDB-lite"/>
    </source>
</evidence>
<name>A0A8S5LU27_9CAUD</name>
<protein>
    <submittedName>
        <fullName evidence="2">Uncharacterized protein</fullName>
    </submittedName>
</protein>
<feature type="region of interest" description="Disordered" evidence="1">
    <location>
        <begin position="1"/>
        <end position="30"/>
    </location>
</feature>
<accession>A0A8S5LU27</accession>
<organism evidence="2">
    <name type="scientific">Siphoviridae sp. ctKm44</name>
    <dbReference type="NCBI Taxonomy" id="2826245"/>
    <lineage>
        <taxon>Viruses</taxon>
        <taxon>Duplodnaviria</taxon>
        <taxon>Heunggongvirae</taxon>
        <taxon>Uroviricota</taxon>
        <taxon>Caudoviricetes</taxon>
    </lineage>
</organism>